<proteinExistence type="predicted"/>
<keyword evidence="3" id="KW-1185">Reference proteome</keyword>
<evidence type="ECO:0000313" key="3">
    <source>
        <dbReference type="Proteomes" id="UP000215335"/>
    </source>
</evidence>
<evidence type="ECO:0000313" key="2">
    <source>
        <dbReference type="EMBL" id="OXU27145.1"/>
    </source>
</evidence>
<feature type="transmembrane region" description="Helical" evidence="1">
    <location>
        <begin position="24"/>
        <end position="41"/>
    </location>
</feature>
<keyword evidence="1" id="KW-0472">Membrane</keyword>
<dbReference type="PANTHER" id="PTHR20921:SF0">
    <property type="entry name" value="TRANSMEMBRANE PROTEIN 222"/>
    <property type="match status" value="1"/>
</dbReference>
<organism evidence="2 3">
    <name type="scientific">Trichomalopsis sarcophagae</name>
    <dbReference type="NCBI Taxonomy" id="543379"/>
    <lineage>
        <taxon>Eukaryota</taxon>
        <taxon>Metazoa</taxon>
        <taxon>Ecdysozoa</taxon>
        <taxon>Arthropoda</taxon>
        <taxon>Hexapoda</taxon>
        <taxon>Insecta</taxon>
        <taxon>Pterygota</taxon>
        <taxon>Neoptera</taxon>
        <taxon>Endopterygota</taxon>
        <taxon>Hymenoptera</taxon>
        <taxon>Apocrita</taxon>
        <taxon>Proctotrupomorpha</taxon>
        <taxon>Chalcidoidea</taxon>
        <taxon>Pteromalidae</taxon>
        <taxon>Pteromalinae</taxon>
        <taxon>Trichomalopsis</taxon>
    </lineage>
</organism>
<dbReference type="Pfam" id="PF05608">
    <property type="entry name" value="RTE1"/>
    <property type="match status" value="2"/>
</dbReference>
<dbReference type="InterPro" id="IPR008496">
    <property type="entry name" value="TMEM222/RTE1"/>
</dbReference>
<accession>A0A232F916</accession>
<evidence type="ECO:0008006" key="4">
    <source>
        <dbReference type="Google" id="ProtNLM"/>
    </source>
</evidence>
<dbReference type="Proteomes" id="UP000215335">
    <property type="component" value="Unassembled WGS sequence"/>
</dbReference>
<gene>
    <name evidence="2" type="ORF">TSAR_010054</name>
</gene>
<name>A0A232F916_9HYME</name>
<dbReference type="AlphaFoldDB" id="A0A232F916"/>
<dbReference type="STRING" id="543379.A0A232F916"/>
<feature type="transmembrane region" description="Helical" evidence="1">
    <location>
        <begin position="135"/>
        <end position="153"/>
    </location>
</feature>
<evidence type="ECO:0000256" key="1">
    <source>
        <dbReference type="SAM" id="Phobius"/>
    </source>
</evidence>
<sequence length="176" mass="19955">MVHDFTSVPASPVLNLNVDPSKHRYPFCLVWTPIPILTYFLPIMGHMGIATSDGVIHDFARPYVVCEDDMAMGWPTKYWQLDHTKAKGGVQGWDSSVQEATKVFKCKMHKLVCDNCHSYVATALNNMSYDNSNNWNMLVLALYMLIYGKYVSYGAIVKTWAPFSILSTIFLISYLV</sequence>
<dbReference type="EMBL" id="NNAY01000658">
    <property type="protein sequence ID" value="OXU27145.1"/>
    <property type="molecule type" value="Genomic_DNA"/>
</dbReference>
<keyword evidence="1" id="KW-1133">Transmembrane helix</keyword>
<dbReference type="PANTHER" id="PTHR20921">
    <property type="entry name" value="TRANSMEMBRANE PROTEIN 222"/>
    <property type="match status" value="1"/>
</dbReference>
<keyword evidence="1" id="KW-0812">Transmembrane</keyword>
<protein>
    <recommendedName>
        <fullName evidence="4">Transmembrane protein 222</fullName>
    </recommendedName>
</protein>
<dbReference type="OrthoDB" id="267284at2759"/>
<comment type="caution">
    <text evidence="2">The sequence shown here is derived from an EMBL/GenBank/DDBJ whole genome shotgun (WGS) entry which is preliminary data.</text>
</comment>
<reference evidence="2 3" key="1">
    <citation type="journal article" date="2017" name="Curr. Biol.">
        <title>The Evolution of Venom by Co-option of Single-Copy Genes.</title>
        <authorList>
            <person name="Martinson E.O."/>
            <person name="Mrinalini"/>
            <person name="Kelkar Y.D."/>
            <person name="Chang C.H."/>
            <person name="Werren J.H."/>
        </authorList>
    </citation>
    <scope>NUCLEOTIDE SEQUENCE [LARGE SCALE GENOMIC DNA]</scope>
    <source>
        <strain evidence="2 3">Alberta</strain>
        <tissue evidence="2">Whole body</tissue>
    </source>
</reference>